<dbReference type="RefSeq" id="WP_378072813.1">
    <property type="nucleotide sequence ID" value="NZ_JBHSBL010000029.1"/>
</dbReference>
<name>A0ABV8J5Z7_9ACTN</name>
<keyword evidence="2" id="KW-1185">Reference proteome</keyword>
<accession>A0ABV8J5Z7</accession>
<evidence type="ECO:0000313" key="2">
    <source>
        <dbReference type="Proteomes" id="UP001595867"/>
    </source>
</evidence>
<reference evidence="2" key="1">
    <citation type="journal article" date="2019" name="Int. J. Syst. Evol. Microbiol.">
        <title>The Global Catalogue of Microorganisms (GCM) 10K type strain sequencing project: providing services to taxonomists for standard genome sequencing and annotation.</title>
        <authorList>
            <consortium name="The Broad Institute Genomics Platform"/>
            <consortium name="The Broad Institute Genome Sequencing Center for Infectious Disease"/>
            <person name="Wu L."/>
            <person name="Ma J."/>
        </authorList>
    </citation>
    <scope>NUCLEOTIDE SEQUENCE [LARGE SCALE GENOMIC DNA]</scope>
    <source>
        <strain evidence="2">TBRC 5832</strain>
    </source>
</reference>
<protein>
    <submittedName>
        <fullName evidence="1">Uncharacterized protein</fullName>
    </submittedName>
</protein>
<organism evidence="1 2">
    <name type="scientific">Actinoplanes subglobosus</name>
    <dbReference type="NCBI Taxonomy" id="1547892"/>
    <lineage>
        <taxon>Bacteria</taxon>
        <taxon>Bacillati</taxon>
        <taxon>Actinomycetota</taxon>
        <taxon>Actinomycetes</taxon>
        <taxon>Micromonosporales</taxon>
        <taxon>Micromonosporaceae</taxon>
        <taxon>Actinoplanes</taxon>
    </lineage>
</organism>
<comment type="caution">
    <text evidence="1">The sequence shown here is derived from an EMBL/GenBank/DDBJ whole genome shotgun (WGS) entry which is preliminary data.</text>
</comment>
<evidence type="ECO:0000313" key="1">
    <source>
        <dbReference type="EMBL" id="MFC4071942.1"/>
    </source>
</evidence>
<sequence length="422" mass="46163">MRHFEALACARHPLTAIDLTVPDGHHLSITPGVAGNFIGYTVTTTTPVQGRAAHRAATILAVAQGRPAPEPACDPAGDDNDPRLVAAFTDALGPHGWEIADWCREGRDYQVKVYTEFGWAGFLNGRPADIAAELAGHRAQARMTLSALRCPSCEARLDPFAEEPRPCVCGSIAWRPLSWENPWESMRGALPYIDGAGDPETVPTLARLTAALAGGCEPAGEWTQDDDDFAGVVEAFKQLVPDAQWTLLNDRPVAVIPMGAALRSGPAMQLLTAATEIGYRLTANSSVDYGRRRTVLRFSASEPIDGHEAWFACGHTDDGLELVVGQPDWFQPFEDNDDHWRAMEETDDWWILRPEQHRRHGAWTVDRHPTEFTYGASALAASRTLAFDALSADVLRATLAEAALVINESRTQLEHHYTQVLS</sequence>
<proteinExistence type="predicted"/>
<gene>
    <name evidence="1" type="ORF">ACFO0C_44010</name>
</gene>
<dbReference type="Proteomes" id="UP001595867">
    <property type="component" value="Unassembled WGS sequence"/>
</dbReference>
<dbReference type="EMBL" id="JBHSBL010000029">
    <property type="protein sequence ID" value="MFC4071942.1"/>
    <property type="molecule type" value="Genomic_DNA"/>
</dbReference>